<comment type="caution">
    <text evidence="1">The sequence shown here is derived from an EMBL/GenBank/DDBJ whole genome shotgun (WGS) entry which is preliminary data.</text>
</comment>
<dbReference type="EMBL" id="QMEB01000032">
    <property type="protein sequence ID" value="NMG19122.1"/>
    <property type="molecule type" value="Genomic_DNA"/>
</dbReference>
<proteinExistence type="predicted"/>
<organism evidence="1 2">
    <name type="scientific">Brasilonema bromeliae SPC951</name>
    <dbReference type="NCBI Taxonomy" id="385972"/>
    <lineage>
        <taxon>Bacteria</taxon>
        <taxon>Bacillati</taxon>
        <taxon>Cyanobacteriota</taxon>
        <taxon>Cyanophyceae</taxon>
        <taxon>Nostocales</taxon>
        <taxon>Scytonemataceae</taxon>
        <taxon>Brasilonema</taxon>
        <taxon>Bromeliae group (in: Brasilonema)</taxon>
    </lineage>
</organism>
<keyword evidence="2" id="KW-1185">Reference proteome</keyword>
<sequence>MLGRSSDIRKLIWRSKKSTALPCFYGKRTSTSPDLLYATYLADKTSPEVDFNVNLWKLKKNVDRTINVDKLYDTCIFESEVRIQRYRINQWGIGTRHLEAPRTRVLSSNIGLYPAAKRVHYGGGLTPN</sequence>
<reference evidence="1 2" key="1">
    <citation type="submission" date="2018-06" db="EMBL/GenBank/DDBJ databases">
        <title>Comparative genomics of Brasilonema spp. strains.</title>
        <authorList>
            <person name="Alvarenga D.O."/>
            <person name="Fiore M.F."/>
            <person name="Varani A.M."/>
        </authorList>
    </citation>
    <scope>NUCLEOTIDE SEQUENCE [LARGE SCALE GENOMIC DNA]</scope>
    <source>
        <strain evidence="1 2">SPC951</strain>
    </source>
</reference>
<dbReference type="Proteomes" id="UP000718564">
    <property type="component" value="Unassembled WGS sequence"/>
</dbReference>
<evidence type="ECO:0000313" key="1">
    <source>
        <dbReference type="EMBL" id="NMG19122.1"/>
    </source>
</evidence>
<accession>A0ABX1P474</accession>
<name>A0ABX1P474_9CYAN</name>
<gene>
    <name evidence="1" type="ORF">DP116_06540</name>
</gene>
<evidence type="ECO:0000313" key="2">
    <source>
        <dbReference type="Proteomes" id="UP000718564"/>
    </source>
</evidence>
<protein>
    <submittedName>
        <fullName evidence="1">Uncharacterized protein</fullName>
    </submittedName>
</protein>